<evidence type="ECO:0000313" key="4">
    <source>
        <dbReference type="Proteomes" id="UP000318199"/>
    </source>
</evidence>
<dbReference type="GO" id="GO:0009307">
    <property type="term" value="P:DNA restriction-modification system"/>
    <property type="evidence" value="ECO:0007669"/>
    <property type="project" value="InterPro"/>
</dbReference>
<keyword evidence="1" id="KW-0812">Transmembrane</keyword>
<dbReference type="InterPro" id="IPR052906">
    <property type="entry name" value="Type_IV_Methyl-Rstrct_Enzyme"/>
</dbReference>
<dbReference type="GO" id="GO:0015666">
    <property type="term" value="F:restriction endodeoxyribonuclease activity"/>
    <property type="evidence" value="ECO:0007669"/>
    <property type="project" value="TreeGrafter"/>
</dbReference>
<feature type="transmembrane region" description="Helical" evidence="1">
    <location>
        <begin position="56"/>
        <end position="74"/>
    </location>
</feature>
<dbReference type="AlphaFoldDB" id="A0A562ZQ11"/>
<dbReference type="Proteomes" id="UP000318199">
    <property type="component" value="Unassembled WGS sequence"/>
</dbReference>
<dbReference type="RefSeq" id="WP_145893974.1">
    <property type="nucleotide sequence ID" value="NZ_VOBQ01000012.1"/>
</dbReference>
<dbReference type="InterPro" id="IPR007560">
    <property type="entry name" value="Restrct_endonuc_IV_Mrr"/>
</dbReference>
<comment type="caution">
    <text evidence="3">The sequence shown here is derived from an EMBL/GenBank/DDBJ whole genome shotgun (WGS) entry which is preliminary data.</text>
</comment>
<keyword evidence="3" id="KW-0378">Hydrolase</keyword>
<accession>A0A562ZQ11</accession>
<sequence>MHIMYRKPTELPPAGMLLGKGVAATALGTTLLGAAALLAPSTHPLLHAAAGSLRVLAPYALACGAAALITWLVLRPIRPAATATSDPQAPASHWSEPLFQQLTPQGFTAICGELFAQPGRRIRVERIDAESADLWLHPADAMRPVELIQCRQWAGHLAGVKELRELQGAMVSRDVARGTFVTTSGFTADARRFARAHGIALVDVHDLLALVERRSPAQQCDLVAFAWTAR</sequence>
<dbReference type="SUPFAM" id="SSF52980">
    <property type="entry name" value="Restriction endonuclease-like"/>
    <property type="match status" value="1"/>
</dbReference>
<gene>
    <name evidence="3" type="ORF">FN976_15680</name>
</gene>
<keyword evidence="1" id="KW-1133">Transmembrane helix</keyword>
<dbReference type="InterPro" id="IPR011335">
    <property type="entry name" value="Restrct_endonuc-II-like"/>
</dbReference>
<dbReference type="GO" id="GO:0003677">
    <property type="term" value="F:DNA binding"/>
    <property type="evidence" value="ECO:0007669"/>
    <property type="project" value="InterPro"/>
</dbReference>
<feature type="domain" description="Restriction endonuclease type IV Mrr" evidence="2">
    <location>
        <begin position="100"/>
        <end position="210"/>
    </location>
</feature>
<keyword evidence="3" id="KW-0540">Nuclease</keyword>
<dbReference type="OrthoDB" id="5782056at2"/>
<keyword evidence="1" id="KW-0472">Membrane</keyword>
<protein>
    <submittedName>
        <fullName evidence="3">Restriction endonuclease</fullName>
    </submittedName>
</protein>
<evidence type="ECO:0000313" key="3">
    <source>
        <dbReference type="EMBL" id="TWO70418.1"/>
    </source>
</evidence>
<proteinExistence type="predicted"/>
<reference evidence="3 4" key="1">
    <citation type="submission" date="2019-07" db="EMBL/GenBank/DDBJ databases">
        <title>Caenimonas sedimenti sp. nov., isolated from activated sludge.</title>
        <authorList>
            <person name="Xu J."/>
        </authorList>
    </citation>
    <scope>NUCLEOTIDE SEQUENCE [LARGE SCALE GENOMIC DNA]</scope>
    <source>
        <strain evidence="3 4">HX-9-20</strain>
    </source>
</reference>
<keyword evidence="4" id="KW-1185">Reference proteome</keyword>
<dbReference type="Gene3D" id="3.40.1350.10">
    <property type="match status" value="1"/>
</dbReference>
<evidence type="ECO:0000259" key="2">
    <source>
        <dbReference type="Pfam" id="PF04471"/>
    </source>
</evidence>
<dbReference type="EMBL" id="VOBQ01000012">
    <property type="protein sequence ID" value="TWO70418.1"/>
    <property type="molecule type" value="Genomic_DNA"/>
</dbReference>
<evidence type="ECO:0000256" key="1">
    <source>
        <dbReference type="SAM" id="Phobius"/>
    </source>
</evidence>
<dbReference type="PANTHER" id="PTHR30015">
    <property type="entry name" value="MRR RESTRICTION SYSTEM PROTEIN"/>
    <property type="match status" value="1"/>
</dbReference>
<keyword evidence="3" id="KW-0255">Endonuclease</keyword>
<name>A0A562ZQ11_9BURK</name>
<dbReference type="Pfam" id="PF04471">
    <property type="entry name" value="Mrr_cat"/>
    <property type="match status" value="1"/>
</dbReference>
<dbReference type="PANTHER" id="PTHR30015:SF7">
    <property type="entry name" value="TYPE IV METHYL-DIRECTED RESTRICTION ENZYME ECOKMRR"/>
    <property type="match status" value="1"/>
</dbReference>
<organism evidence="3 4">
    <name type="scientific">Caenimonas sedimenti</name>
    <dbReference type="NCBI Taxonomy" id="2596921"/>
    <lineage>
        <taxon>Bacteria</taxon>
        <taxon>Pseudomonadati</taxon>
        <taxon>Pseudomonadota</taxon>
        <taxon>Betaproteobacteria</taxon>
        <taxon>Burkholderiales</taxon>
        <taxon>Comamonadaceae</taxon>
        <taxon>Caenimonas</taxon>
    </lineage>
</organism>
<dbReference type="InterPro" id="IPR011856">
    <property type="entry name" value="tRNA_endonuc-like_dom_sf"/>
</dbReference>